<sequence>MSRADIRFSQFDQWKTDFFTACMGTPLQAALSELLPLLNAINTSQLHADAKKWEKQLKGLPEPDDFKLDVSNVVSVECSPPLSDGKKQALVNVLKQYMPWRKGPFSFFGVDIDTEWRSDWKWDRIAPHIRSLQGARVLDVGCGSGYHLFRMHEHGAHQVIGIDPTILFFYQFHCMKKYAANNNIHYLPVGIEQMPQCEAFDSVFSMGVLYHRPDPLQFLKQLKQQLKANGQLVLETLIVEGDENTVFMPSGRYAQMRNVYFLPSSAALTLWLNKVGFKDVRLVDDCITSIDEQRTTEWMTNHSLQDFLDPKDATKTIEGYSAPRRATFIASK</sequence>
<dbReference type="SUPFAM" id="SSF53335">
    <property type="entry name" value="S-adenosyl-L-methionine-dependent methyltransferases"/>
    <property type="match status" value="1"/>
</dbReference>
<comment type="catalytic activity">
    <reaction evidence="3">
        <text>carboxy-S-adenosyl-L-methionine + 5-hydroxyuridine(34) in tRNA = 5-carboxymethoxyuridine(34) in tRNA + S-adenosyl-L-homocysteine + H(+)</text>
        <dbReference type="Rhea" id="RHEA:52848"/>
        <dbReference type="Rhea" id="RHEA-COMP:13381"/>
        <dbReference type="Rhea" id="RHEA-COMP:13383"/>
        <dbReference type="ChEBI" id="CHEBI:15378"/>
        <dbReference type="ChEBI" id="CHEBI:57856"/>
        <dbReference type="ChEBI" id="CHEBI:134278"/>
        <dbReference type="ChEBI" id="CHEBI:136877"/>
        <dbReference type="ChEBI" id="CHEBI:136879"/>
    </reaction>
</comment>
<feature type="binding site" evidence="3">
    <location>
        <position position="210"/>
    </location>
    <ligand>
        <name>carboxy-S-adenosyl-L-methionine</name>
        <dbReference type="ChEBI" id="CHEBI:134278"/>
    </ligand>
</feature>
<dbReference type="InterPro" id="IPR029063">
    <property type="entry name" value="SAM-dependent_MTases_sf"/>
</dbReference>
<dbReference type="NCBIfam" id="TIGR00452">
    <property type="entry name" value="tRNA 5-methoxyuridine(34)/uridine 5-oxyacetic acid(34) synthase CmoB"/>
    <property type="match status" value="1"/>
</dbReference>
<dbReference type="EC" id="2.5.1.-" evidence="3"/>
<feature type="binding site" evidence="3">
    <location>
        <begin position="163"/>
        <end position="165"/>
    </location>
    <ligand>
        <name>carboxy-S-adenosyl-L-methionine</name>
        <dbReference type="ChEBI" id="CHEBI:134278"/>
    </ligand>
</feature>
<dbReference type="HAMAP" id="MF_01590">
    <property type="entry name" value="tRNA_carboxymethyltr_CmoB"/>
    <property type="match status" value="1"/>
</dbReference>
<feature type="binding site" evidence="3">
    <location>
        <begin position="191"/>
        <end position="192"/>
    </location>
    <ligand>
        <name>carboxy-S-adenosyl-L-methionine</name>
        <dbReference type="ChEBI" id="CHEBI:134278"/>
    </ligand>
</feature>
<feature type="binding site" evidence="3">
    <location>
        <position position="121"/>
    </location>
    <ligand>
        <name>carboxy-S-adenosyl-L-methionine</name>
        <dbReference type="ChEBI" id="CHEBI:134278"/>
    </ligand>
</feature>
<keyword evidence="5" id="KW-1185">Reference proteome</keyword>
<organism evidence="4 5">
    <name type="scientific">Glaciecola siphonariae</name>
    <dbReference type="NCBI Taxonomy" id="521012"/>
    <lineage>
        <taxon>Bacteria</taxon>
        <taxon>Pseudomonadati</taxon>
        <taxon>Pseudomonadota</taxon>
        <taxon>Gammaproteobacteria</taxon>
        <taxon>Alteromonadales</taxon>
        <taxon>Alteromonadaceae</taxon>
        <taxon>Glaciecola</taxon>
    </lineage>
</organism>
<keyword evidence="1 3" id="KW-0808">Transferase</keyword>
<dbReference type="Gene3D" id="3.40.50.150">
    <property type="entry name" value="Vaccinia Virus protein VP39"/>
    <property type="match status" value="1"/>
</dbReference>
<dbReference type="PANTHER" id="PTHR43861">
    <property type="entry name" value="TRANS-ACONITATE 2-METHYLTRANSFERASE-RELATED"/>
    <property type="match status" value="1"/>
</dbReference>
<comment type="subunit">
    <text evidence="3">Homotetramer.</text>
</comment>
<comment type="similarity">
    <text evidence="3">Belongs to the class I-like SAM-binding methyltransferase superfamily. CmoB family.</text>
</comment>
<keyword evidence="2 3" id="KW-0819">tRNA processing</keyword>
<dbReference type="InterPro" id="IPR027555">
    <property type="entry name" value="Mo5U34_MeTrfas-like"/>
</dbReference>
<feature type="binding site" evidence="3">
    <location>
        <position position="116"/>
    </location>
    <ligand>
        <name>carboxy-S-adenosyl-L-methionine</name>
        <dbReference type="ChEBI" id="CHEBI:134278"/>
    </ligand>
</feature>
<evidence type="ECO:0000256" key="1">
    <source>
        <dbReference type="ARBA" id="ARBA00022679"/>
    </source>
</evidence>
<comment type="function">
    <text evidence="3">Catalyzes carboxymethyl transfer from carboxy-S-adenosyl-L-methionine (Cx-SAM) to 5-hydroxyuridine (ho5U) to form 5-carboxymethoxyuridine (cmo5U) at position 34 in tRNAs.</text>
</comment>
<dbReference type="GO" id="GO:0016740">
    <property type="term" value="F:transferase activity"/>
    <property type="evidence" value="ECO:0007669"/>
    <property type="project" value="UniProtKB-KW"/>
</dbReference>
<evidence type="ECO:0000256" key="2">
    <source>
        <dbReference type="ARBA" id="ARBA00022694"/>
    </source>
</evidence>
<reference evidence="5" key="1">
    <citation type="journal article" date="2019" name="Int. J. Syst. Evol. Microbiol.">
        <title>The Global Catalogue of Microorganisms (GCM) 10K type strain sequencing project: providing services to taxonomists for standard genome sequencing and annotation.</title>
        <authorList>
            <consortium name="The Broad Institute Genomics Platform"/>
            <consortium name="The Broad Institute Genome Sequencing Center for Infectious Disease"/>
            <person name="Wu L."/>
            <person name="Ma J."/>
        </authorList>
    </citation>
    <scope>NUCLEOTIDE SEQUENCE [LARGE SCALE GENOMIC DNA]</scope>
    <source>
        <strain evidence="5">KACC 12507</strain>
    </source>
</reference>
<name>A0ABV9LUJ1_9ALTE</name>
<evidence type="ECO:0000256" key="3">
    <source>
        <dbReference type="HAMAP-Rule" id="MF_01590"/>
    </source>
</evidence>
<evidence type="ECO:0000313" key="4">
    <source>
        <dbReference type="EMBL" id="MFC4699295.1"/>
    </source>
</evidence>
<proteinExistence type="inferred from homology"/>
<feature type="binding site" evidence="3">
    <location>
        <position position="206"/>
    </location>
    <ligand>
        <name>carboxy-S-adenosyl-L-methionine</name>
        <dbReference type="ChEBI" id="CHEBI:134278"/>
    </ligand>
</feature>
<dbReference type="CDD" id="cd02440">
    <property type="entry name" value="AdoMet_MTases"/>
    <property type="match status" value="1"/>
</dbReference>
<dbReference type="Pfam" id="PF08003">
    <property type="entry name" value="Methyltransf_9"/>
    <property type="match status" value="1"/>
</dbReference>
<dbReference type="InterPro" id="IPR010017">
    <property type="entry name" value="CmoB"/>
</dbReference>
<dbReference type="PANTHER" id="PTHR43861:SF3">
    <property type="entry name" value="PUTATIVE (AFU_ORTHOLOGUE AFUA_2G14390)-RELATED"/>
    <property type="match status" value="1"/>
</dbReference>
<feature type="binding site" evidence="3">
    <location>
        <position position="102"/>
    </location>
    <ligand>
        <name>carboxy-S-adenosyl-L-methionine</name>
        <dbReference type="ChEBI" id="CHEBI:134278"/>
    </ligand>
</feature>
<dbReference type="EMBL" id="JBHSGU010000002">
    <property type="protein sequence ID" value="MFC4699295.1"/>
    <property type="molecule type" value="Genomic_DNA"/>
</dbReference>
<gene>
    <name evidence="3 4" type="primary">cmoB</name>
    <name evidence="4" type="ORF">ACFO4O_03870</name>
</gene>
<comment type="caution">
    <text evidence="4">The sequence shown here is derived from an EMBL/GenBank/DDBJ whole genome shotgun (WGS) entry which is preliminary data.</text>
</comment>
<dbReference type="NCBIfam" id="NF011650">
    <property type="entry name" value="PRK15068.1"/>
    <property type="match status" value="1"/>
</dbReference>
<feature type="binding site" evidence="3">
    <location>
        <position position="325"/>
    </location>
    <ligand>
        <name>carboxy-S-adenosyl-L-methionine</name>
        <dbReference type="ChEBI" id="CHEBI:134278"/>
    </ligand>
</feature>
<protein>
    <recommendedName>
        <fullName evidence="3">tRNA U34 carboxymethyltransferase</fullName>
        <ecNumber evidence="3">2.5.1.-</ecNumber>
    </recommendedName>
</protein>
<evidence type="ECO:0000313" key="5">
    <source>
        <dbReference type="Proteomes" id="UP001595897"/>
    </source>
</evidence>
<feature type="binding site" evidence="3">
    <location>
        <position position="141"/>
    </location>
    <ligand>
        <name>carboxy-S-adenosyl-L-methionine</name>
        <dbReference type="ChEBI" id="CHEBI:134278"/>
    </ligand>
</feature>
<accession>A0ABV9LUJ1</accession>
<dbReference type="RefSeq" id="WP_382406046.1">
    <property type="nucleotide sequence ID" value="NZ_JBHSGU010000002.1"/>
</dbReference>
<dbReference type="Proteomes" id="UP001595897">
    <property type="component" value="Unassembled WGS sequence"/>
</dbReference>